<dbReference type="SUPFAM" id="SSF103506">
    <property type="entry name" value="Mitochondrial carrier"/>
    <property type="match status" value="1"/>
</dbReference>
<keyword evidence="2" id="KW-0812">Transmembrane</keyword>
<evidence type="ECO:0000313" key="5">
    <source>
        <dbReference type="Proteomes" id="UP001345219"/>
    </source>
</evidence>
<dbReference type="Proteomes" id="UP001345219">
    <property type="component" value="Chromosome 22"/>
</dbReference>
<evidence type="ECO:0000256" key="1">
    <source>
        <dbReference type="ARBA" id="ARBA00004141"/>
    </source>
</evidence>
<reference evidence="4 5" key="1">
    <citation type="journal article" date="2023" name="Hortic Res">
        <title>Pangenome of water caltrop reveals structural variations and asymmetric subgenome divergence after allopolyploidization.</title>
        <authorList>
            <person name="Zhang X."/>
            <person name="Chen Y."/>
            <person name="Wang L."/>
            <person name="Yuan Y."/>
            <person name="Fang M."/>
            <person name="Shi L."/>
            <person name="Lu R."/>
            <person name="Comes H.P."/>
            <person name="Ma Y."/>
            <person name="Chen Y."/>
            <person name="Huang G."/>
            <person name="Zhou Y."/>
            <person name="Zheng Z."/>
            <person name="Qiu Y."/>
        </authorList>
    </citation>
    <scope>NUCLEOTIDE SEQUENCE [LARGE SCALE GENOMIC DNA]</scope>
    <source>
        <tissue evidence="4">Roots</tissue>
    </source>
</reference>
<dbReference type="GO" id="GO:0016020">
    <property type="term" value="C:membrane"/>
    <property type="evidence" value="ECO:0007669"/>
    <property type="project" value="UniProtKB-SubCell"/>
</dbReference>
<dbReference type="PANTHER" id="PTHR46080:SF8">
    <property type="entry name" value="SOLUTE CARRIER FAMILY 25 MEMBER 44-LIKE"/>
    <property type="match status" value="1"/>
</dbReference>
<comment type="subcellular location">
    <subcellularLocation>
        <location evidence="1">Membrane</location>
        <topology evidence="1">Multi-pass membrane protein</topology>
    </subcellularLocation>
</comment>
<proteinExistence type="predicted"/>
<evidence type="ECO:0000256" key="2">
    <source>
        <dbReference type="ARBA" id="ARBA00022692"/>
    </source>
</evidence>
<dbReference type="EMBL" id="JAXIOK010000004">
    <property type="protein sequence ID" value="KAK4774110.1"/>
    <property type="molecule type" value="Genomic_DNA"/>
</dbReference>
<dbReference type="Gene3D" id="1.50.40.10">
    <property type="entry name" value="Mitochondrial carrier domain"/>
    <property type="match status" value="1"/>
</dbReference>
<evidence type="ECO:0000256" key="3">
    <source>
        <dbReference type="ARBA" id="ARBA00023136"/>
    </source>
</evidence>
<sequence length="86" mass="8814">MVFTIVSHEGFRALYTGFGASMMGTIPAPPLYMGALEATESNVGTATIRLGFPEPTAAAIANAIAGLSPAMAAQIIWTQKPVTSSA</sequence>
<dbReference type="AlphaFoldDB" id="A0AAN7QSP6"/>
<gene>
    <name evidence="4" type="ORF">SAY87_029129</name>
</gene>
<protein>
    <submittedName>
        <fullName evidence="4">Uncharacterized protein</fullName>
    </submittedName>
</protein>
<dbReference type="PANTHER" id="PTHR46080">
    <property type="entry name" value="MITOCHONDRIAL SUBSTRATE CARRIER FAMILY PROTEIN J"/>
    <property type="match status" value="1"/>
</dbReference>
<dbReference type="InterPro" id="IPR023395">
    <property type="entry name" value="MCP_dom_sf"/>
</dbReference>
<dbReference type="InterPro" id="IPR018108">
    <property type="entry name" value="MCP_transmembrane"/>
</dbReference>
<comment type="caution">
    <text evidence="4">The sequence shown here is derived from an EMBL/GenBank/DDBJ whole genome shotgun (WGS) entry which is preliminary data.</text>
</comment>
<accession>A0AAN7QSP6</accession>
<dbReference type="Pfam" id="PF00153">
    <property type="entry name" value="Mito_carr"/>
    <property type="match status" value="1"/>
</dbReference>
<keyword evidence="3" id="KW-0472">Membrane</keyword>
<evidence type="ECO:0000313" key="4">
    <source>
        <dbReference type="EMBL" id="KAK4774110.1"/>
    </source>
</evidence>
<organism evidence="4 5">
    <name type="scientific">Trapa incisa</name>
    <dbReference type="NCBI Taxonomy" id="236973"/>
    <lineage>
        <taxon>Eukaryota</taxon>
        <taxon>Viridiplantae</taxon>
        <taxon>Streptophyta</taxon>
        <taxon>Embryophyta</taxon>
        <taxon>Tracheophyta</taxon>
        <taxon>Spermatophyta</taxon>
        <taxon>Magnoliopsida</taxon>
        <taxon>eudicotyledons</taxon>
        <taxon>Gunneridae</taxon>
        <taxon>Pentapetalae</taxon>
        <taxon>rosids</taxon>
        <taxon>malvids</taxon>
        <taxon>Myrtales</taxon>
        <taxon>Lythraceae</taxon>
        <taxon>Trapa</taxon>
    </lineage>
</organism>
<name>A0AAN7QSP6_9MYRT</name>
<keyword evidence="5" id="KW-1185">Reference proteome</keyword>